<dbReference type="EMBL" id="JBGFUD010007420">
    <property type="protein sequence ID" value="MFH4981540.1"/>
    <property type="molecule type" value="Genomic_DNA"/>
</dbReference>
<gene>
    <name evidence="7" type="ORF">AB6A40_008249</name>
</gene>
<evidence type="ECO:0000313" key="8">
    <source>
        <dbReference type="Proteomes" id="UP001608902"/>
    </source>
</evidence>
<dbReference type="Proteomes" id="UP001608902">
    <property type="component" value="Unassembled WGS sequence"/>
</dbReference>
<evidence type="ECO:0000256" key="3">
    <source>
        <dbReference type="ARBA" id="ARBA00022989"/>
    </source>
</evidence>
<feature type="transmembrane region" description="Helical" evidence="5">
    <location>
        <begin position="16"/>
        <end position="43"/>
    </location>
</feature>
<keyword evidence="3 5" id="KW-1133">Transmembrane helix</keyword>
<dbReference type="PANTHER" id="PTHR23017:SF2">
    <property type="entry name" value="G-PROTEIN COUPLED RECEPTORS FAMILY 1 PROFILE DOMAIN-CONTAINING PROTEIN"/>
    <property type="match status" value="1"/>
</dbReference>
<keyword evidence="4 5" id="KW-0472">Membrane</keyword>
<evidence type="ECO:0000256" key="1">
    <source>
        <dbReference type="ARBA" id="ARBA00004370"/>
    </source>
</evidence>
<dbReference type="AlphaFoldDB" id="A0ABD6EZ35"/>
<evidence type="ECO:0000259" key="6">
    <source>
        <dbReference type="PROSITE" id="PS50262"/>
    </source>
</evidence>
<feature type="transmembrane region" description="Helical" evidence="5">
    <location>
        <begin position="63"/>
        <end position="87"/>
    </location>
</feature>
<protein>
    <recommendedName>
        <fullName evidence="6">G-protein coupled receptors family 1 profile domain-containing protein</fullName>
    </recommendedName>
</protein>
<dbReference type="PROSITE" id="PS50262">
    <property type="entry name" value="G_PROTEIN_RECEP_F1_2"/>
    <property type="match status" value="1"/>
</dbReference>
<keyword evidence="8" id="KW-1185">Reference proteome</keyword>
<comment type="subcellular location">
    <subcellularLocation>
        <location evidence="1">Membrane</location>
    </subcellularLocation>
</comment>
<reference evidence="7 8" key="1">
    <citation type="submission" date="2024-08" db="EMBL/GenBank/DDBJ databases">
        <title>Gnathostoma spinigerum genome.</title>
        <authorList>
            <person name="Gonzalez-Bertolin B."/>
            <person name="Monzon S."/>
            <person name="Zaballos A."/>
            <person name="Jimenez P."/>
            <person name="Dekumyoy P."/>
            <person name="Varona S."/>
            <person name="Cuesta I."/>
            <person name="Sumanam S."/>
            <person name="Adisakwattana P."/>
            <person name="Gasser R.B."/>
            <person name="Hernandez-Gonzalez A."/>
            <person name="Young N.D."/>
            <person name="Perteguer M.J."/>
        </authorList>
    </citation>
    <scope>NUCLEOTIDE SEQUENCE [LARGE SCALE GENOMIC DNA]</scope>
    <source>
        <strain evidence="7">AL3</strain>
        <tissue evidence="7">Liver</tissue>
    </source>
</reference>
<dbReference type="InterPro" id="IPR019430">
    <property type="entry name" value="7TM_GPCR_serpentine_rcpt_Srx"/>
</dbReference>
<organism evidence="7 8">
    <name type="scientific">Gnathostoma spinigerum</name>
    <dbReference type="NCBI Taxonomy" id="75299"/>
    <lineage>
        <taxon>Eukaryota</taxon>
        <taxon>Metazoa</taxon>
        <taxon>Ecdysozoa</taxon>
        <taxon>Nematoda</taxon>
        <taxon>Chromadorea</taxon>
        <taxon>Rhabditida</taxon>
        <taxon>Spirurina</taxon>
        <taxon>Gnathostomatomorpha</taxon>
        <taxon>Gnathostomatoidea</taxon>
        <taxon>Gnathostomatidae</taxon>
        <taxon>Gnathostoma</taxon>
    </lineage>
</organism>
<name>A0ABD6EZ35_9BILA</name>
<dbReference type="PANTHER" id="PTHR23017">
    <property type="entry name" value="SERPENTINE RECEPTOR, CLASS X"/>
    <property type="match status" value="1"/>
</dbReference>
<evidence type="ECO:0000313" key="7">
    <source>
        <dbReference type="EMBL" id="MFH4981540.1"/>
    </source>
</evidence>
<evidence type="ECO:0000256" key="4">
    <source>
        <dbReference type="ARBA" id="ARBA00023136"/>
    </source>
</evidence>
<dbReference type="Gene3D" id="1.20.1070.10">
    <property type="entry name" value="Rhodopsin 7-helix transmembrane proteins"/>
    <property type="match status" value="1"/>
</dbReference>
<proteinExistence type="predicted"/>
<sequence length="132" mass="14952">MVLPLRYLTWFSRRNTIIIIAISWLIPFILSILCTVDGCSLHYDSSSYNFAPIGGIACSNHHSFVIQVISAETIAVLLLLTNIKLILFLRKRMRQTGPNNTSLTNRQKKENRFVMQAKLCLCIIKSTAMPPV</sequence>
<comment type="caution">
    <text evidence="7">The sequence shown here is derived from an EMBL/GenBank/DDBJ whole genome shotgun (WGS) entry which is preliminary data.</text>
</comment>
<dbReference type="InterPro" id="IPR017452">
    <property type="entry name" value="GPCR_Rhodpsn_7TM"/>
</dbReference>
<feature type="domain" description="G-protein coupled receptors family 1 profile" evidence="6">
    <location>
        <begin position="1"/>
        <end position="132"/>
    </location>
</feature>
<dbReference type="Pfam" id="PF10328">
    <property type="entry name" value="7TM_GPCR_Srx"/>
    <property type="match status" value="1"/>
</dbReference>
<keyword evidence="2 5" id="KW-0812">Transmembrane</keyword>
<evidence type="ECO:0000256" key="5">
    <source>
        <dbReference type="SAM" id="Phobius"/>
    </source>
</evidence>
<evidence type="ECO:0000256" key="2">
    <source>
        <dbReference type="ARBA" id="ARBA00022692"/>
    </source>
</evidence>
<accession>A0ABD6EZ35</accession>
<dbReference type="SUPFAM" id="SSF81321">
    <property type="entry name" value="Family A G protein-coupled receptor-like"/>
    <property type="match status" value="1"/>
</dbReference>
<dbReference type="GO" id="GO:0016020">
    <property type="term" value="C:membrane"/>
    <property type="evidence" value="ECO:0007669"/>
    <property type="project" value="UniProtKB-SubCell"/>
</dbReference>